<feature type="domain" description="Tyr recombinase" evidence="5">
    <location>
        <begin position="155"/>
        <end position="341"/>
    </location>
</feature>
<dbReference type="RefSeq" id="WP_142539875.1">
    <property type="nucleotide sequence ID" value="NZ_BMIE01000007.1"/>
</dbReference>
<feature type="domain" description="Core-binding (CB)" evidence="6">
    <location>
        <begin position="52"/>
        <end position="135"/>
    </location>
</feature>
<reference evidence="7 8" key="1">
    <citation type="submission" date="2019-05" db="EMBL/GenBank/DDBJ databases">
        <title>Psychrobacillus vulpis sp. nov., a new species isolated from feces of a red fox that inhabits in The Tablas de Daimiel Natural Park, Albacete, Spain.</title>
        <authorList>
            <person name="Rodriguez M."/>
            <person name="Reina J.C."/>
            <person name="Bejar V."/>
            <person name="Llamas I."/>
        </authorList>
    </citation>
    <scope>NUCLEOTIDE SEQUENCE [LARGE SCALE GENOMIC DNA]</scope>
    <source>
        <strain evidence="7 8">NEAU-3TGS17</strain>
    </source>
</reference>
<evidence type="ECO:0000256" key="4">
    <source>
        <dbReference type="PROSITE-ProRule" id="PRU01248"/>
    </source>
</evidence>
<proteinExistence type="inferred from homology"/>
<evidence type="ECO:0008006" key="9">
    <source>
        <dbReference type="Google" id="ProtNLM"/>
    </source>
</evidence>
<dbReference type="PROSITE" id="PS51900">
    <property type="entry name" value="CB"/>
    <property type="match status" value="1"/>
</dbReference>
<organism evidence="7 8">
    <name type="scientific">Psychrobacillus lasiicapitis</name>
    <dbReference type="NCBI Taxonomy" id="1636719"/>
    <lineage>
        <taxon>Bacteria</taxon>
        <taxon>Bacillati</taxon>
        <taxon>Bacillota</taxon>
        <taxon>Bacilli</taxon>
        <taxon>Bacillales</taxon>
        <taxon>Bacillaceae</taxon>
        <taxon>Psychrobacillus</taxon>
    </lineage>
</organism>
<evidence type="ECO:0000259" key="6">
    <source>
        <dbReference type="PROSITE" id="PS51900"/>
    </source>
</evidence>
<dbReference type="InterPro" id="IPR010998">
    <property type="entry name" value="Integrase_recombinase_N"/>
</dbReference>
<comment type="similarity">
    <text evidence="1">Belongs to the 'phage' integrase family.</text>
</comment>
<keyword evidence="8" id="KW-1185">Reference proteome</keyword>
<dbReference type="InterPro" id="IPR013762">
    <property type="entry name" value="Integrase-like_cat_sf"/>
</dbReference>
<evidence type="ECO:0000256" key="3">
    <source>
        <dbReference type="ARBA" id="ARBA00023172"/>
    </source>
</evidence>
<evidence type="ECO:0000259" key="5">
    <source>
        <dbReference type="PROSITE" id="PS51898"/>
    </source>
</evidence>
<dbReference type="CDD" id="cd00397">
    <property type="entry name" value="DNA_BRE_C"/>
    <property type="match status" value="1"/>
</dbReference>
<dbReference type="Pfam" id="PF13102">
    <property type="entry name" value="Phage_int_SAM_5"/>
    <property type="match status" value="1"/>
</dbReference>
<dbReference type="InterPro" id="IPR011010">
    <property type="entry name" value="DNA_brk_join_enz"/>
</dbReference>
<evidence type="ECO:0000256" key="1">
    <source>
        <dbReference type="ARBA" id="ARBA00008857"/>
    </source>
</evidence>
<dbReference type="GO" id="GO:0006310">
    <property type="term" value="P:DNA recombination"/>
    <property type="evidence" value="ECO:0007669"/>
    <property type="project" value="UniProtKB-KW"/>
</dbReference>
<dbReference type="InterPro" id="IPR025269">
    <property type="entry name" value="SAM-like_dom"/>
</dbReference>
<keyword evidence="3" id="KW-0233">DNA recombination</keyword>
<dbReference type="AlphaFoldDB" id="A0A544T1Z3"/>
<dbReference type="GO" id="GO:0003677">
    <property type="term" value="F:DNA binding"/>
    <property type="evidence" value="ECO:0007669"/>
    <property type="project" value="UniProtKB-UniRule"/>
</dbReference>
<evidence type="ECO:0000313" key="8">
    <source>
        <dbReference type="Proteomes" id="UP000317316"/>
    </source>
</evidence>
<dbReference type="PROSITE" id="PS51898">
    <property type="entry name" value="TYR_RECOMBINASE"/>
    <property type="match status" value="1"/>
</dbReference>
<comment type="caution">
    <text evidence="7">The sequence shown here is derived from an EMBL/GenBank/DDBJ whole genome shotgun (WGS) entry which is preliminary data.</text>
</comment>
<protein>
    <recommendedName>
        <fullName evidence="9">Integrase</fullName>
    </recommendedName>
</protein>
<dbReference type="PANTHER" id="PTHR30349:SF64">
    <property type="entry name" value="PROPHAGE INTEGRASE INTD-RELATED"/>
    <property type="match status" value="1"/>
</dbReference>
<dbReference type="InterPro" id="IPR050090">
    <property type="entry name" value="Tyrosine_recombinase_XerCD"/>
</dbReference>
<gene>
    <name evidence="7" type="ORF">FG382_15920</name>
</gene>
<name>A0A544T1Z3_9BACI</name>
<evidence type="ECO:0000256" key="2">
    <source>
        <dbReference type="ARBA" id="ARBA00023125"/>
    </source>
</evidence>
<evidence type="ECO:0000313" key="7">
    <source>
        <dbReference type="EMBL" id="TQR11430.1"/>
    </source>
</evidence>
<dbReference type="Proteomes" id="UP000317316">
    <property type="component" value="Unassembled WGS sequence"/>
</dbReference>
<dbReference type="InterPro" id="IPR002104">
    <property type="entry name" value="Integrase_catalytic"/>
</dbReference>
<dbReference type="PANTHER" id="PTHR30349">
    <property type="entry name" value="PHAGE INTEGRASE-RELATED"/>
    <property type="match status" value="1"/>
</dbReference>
<dbReference type="Pfam" id="PF00589">
    <property type="entry name" value="Phage_integrase"/>
    <property type="match status" value="1"/>
</dbReference>
<dbReference type="Gene3D" id="1.10.443.10">
    <property type="entry name" value="Intergrase catalytic core"/>
    <property type="match status" value="1"/>
</dbReference>
<keyword evidence="2 4" id="KW-0238">DNA-binding</keyword>
<accession>A0A544T1Z3</accession>
<dbReference type="Gene3D" id="1.10.150.130">
    <property type="match status" value="1"/>
</dbReference>
<dbReference type="GO" id="GO:0015074">
    <property type="term" value="P:DNA integration"/>
    <property type="evidence" value="ECO:0007669"/>
    <property type="project" value="InterPro"/>
</dbReference>
<sequence>MGKKISLTADLKKLLNESGIDHTDFLAYLTKTPVENKNQSEEQTFTVLHIIDDFISMLNRNEFLKIKSKDTMKYYLSFLKRFKNYIEDKYIDLPFKDLNEIIFYNFINDTSTTNLKHSSINTYIRVIKKLCTFANENDYCSKNFGYKFKFISYSTLPRYFSKSQLESIFSETKKHKKPILWQTIFITFVGSGLRIHELSKLRISDIDFEGNSIHTIGKGNKERYIPLYPFVKKALLEYLKISGVTDFFSAKDGYLFSRLHGNNRDKPVSIRSIQENFQKIIEPINLDSRFTVHSFRHTFAVNCLKANMQLIYLTQILGHRSPSTTIIYTKLVPKDLQKVVNEKYPFPLEKLIEHIFSVKDGI</sequence>
<dbReference type="EMBL" id="VDGH01000009">
    <property type="protein sequence ID" value="TQR11430.1"/>
    <property type="molecule type" value="Genomic_DNA"/>
</dbReference>
<dbReference type="OrthoDB" id="9766545at2"/>
<dbReference type="SUPFAM" id="SSF56349">
    <property type="entry name" value="DNA breaking-rejoining enzymes"/>
    <property type="match status" value="1"/>
</dbReference>
<dbReference type="InterPro" id="IPR044068">
    <property type="entry name" value="CB"/>
</dbReference>